<evidence type="ECO:0000313" key="2">
    <source>
        <dbReference type="EMBL" id="KAG0455040.1"/>
    </source>
</evidence>
<accession>A0A835PM97</accession>
<protein>
    <recommendedName>
        <fullName evidence="1">DUF7880 domain-containing protein</fullName>
    </recommendedName>
</protein>
<dbReference type="Proteomes" id="UP000636800">
    <property type="component" value="Chromosome 13"/>
</dbReference>
<proteinExistence type="predicted"/>
<dbReference type="PANTHER" id="PTHR36014">
    <property type="entry name" value="OS03G0176600 PROTEIN"/>
    <property type="match status" value="1"/>
</dbReference>
<keyword evidence="3" id="KW-1185">Reference proteome</keyword>
<feature type="domain" description="DUF7880" evidence="1">
    <location>
        <begin position="94"/>
        <end position="220"/>
    </location>
</feature>
<evidence type="ECO:0000259" key="1">
    <source>
        <dbReference type="Pfam" id="PF25306"/>
    </source>
</evidence>
<gene>
    <name evidence="2" type="ORF">HPP92_024332</name>
</gene>
<evidence type="ECO:0000313" key="3">
    <source>
        <dbReference type="Proteomes" id="UP000636800"/>
    </source>
</evidence>
<sequence>MSSPPLGKREIVHAGALGFPFSPTVCSIHRQRCLVRICSSRPLSSSSFRPRPTVIGRRSAHLALLLLHCFYAYPNFAVAGSIFDKYVKRKKLDPLETYVPAVLLTEEQFKDLEKYLDNEQPKFDVSRSLLRTGPAASLRINIRAVAQYAADYGKGKTASDAVDRCLRALEDLDSLLLHASRNDPSATVQSMKGNITIALESLDSLLQTVPSSVIDKGKAIADAYLIPDSSVEEDPDLRKLEAIL</sequence>
<reference evidence="2 3" key="1">
    <citation type="journal article" date="2020" name="Nat. Food">
        <title>A phased Vanilla planifolia genome enables genetic improvement of flavour and production.</title>
        <authorList>
            <person name="Hasing T."/>
            <person name="Tang H."/>
            <person name="Brym M."/>
            <person name="Khazi F."/>
            <person name="Huang T."/>
            <person name="Chambers A.H."/>
        </authorList>
    </citation>
    <scope>NUCLEOTIDE SEQUENCE [LARGE SCALE GENOMIC DNA]</scope>
    <source>
        <tissue evidence="2">Leaf</tissue>
    </source>
</reference>
<dbReference type="EMBL" id="JADCNL010000013">
    <property type="protein sequence ID" value="KAG0455040.1"/>
    <property type="molecule type" value="Genomic_DNA"/>
</dbReference>
<dbReference type="AlphaFoldDB" id="A0A835PM97"/>
<dbReference type="InterPro" id="IPR057202">
    <property type="entry name" value="DUF7880"/>
</dbReference>
<dbReference type="OrthoDB" id="777275at2759"/>
<name>A0A835PM97_VANPL</name>
<comment type="caution">
    <text evidence="2">The sequence shown here is derived from an EMBL/GenBank/DDBJ whole genome shotgun (WGS) entry which is preliminary data.</text>
</comment>
<dbReference type="PANTHER" id="PTHR36014:SF1">
    <property type="entry name" value="OS03G0176700 PROTEIN"/>
    <property type="match status" value="1"/>
</dbReference>
<dbReference type="Pfam" id="PF25306">
    <property type="entry name" value="DUF7880"/>
    <property type="match status" value="1"/>
</dbReference>
<organism evidence="2 3">
    <name type="scientific">Vanilla planifolia</name>
    <name type="common">Vanilla</name>
    <dbReference type="NCBI Taxonomy" id="51239"/>
    <lineage>
        <taxon>Eukaryota</taxon>
        <taxon>Viridiplantae</taxon>
        <taxon>Streptophyta</taxon>
        <taxon>Embryophyta</taxon>
        <taxon>Tracheophyta</taxon>
        <taxon>Spermatophyta</taxon>
        <taxon>Magnoliopsida</taxon>
        <taxon>Liliopsida</taxon>
        <taxon>Asparagales</taxon>
        <taxon>Orchidaceae</taxon>
        <taxon>Vanilloideae</taxon>
        <taxon>Vanilleae</taxon>
        <taxon>Vanilla</taxon>
    </lineage>
</organism>